<dbReference type="PANTHER" id="PTHR33122:SF58">
    <property type="entry name" value="GENOME ASSEMBLY, CHROMOSOME: A03"/>
    <property type="match status" value="1"/>
</dbReference>
<name>A0ABC8LE72_ERUVS</name>
<gene>
    <name evidence="3" type="ORF">ERUC_LOCUS34314</name>
</gene>
<evidence type="ECO:0000313" key="4">
    <source>
        <dbReference type="Proteomes" id="UP001642260"/>
    </source>
</evidence>
<dbReference type="SUPFAM" id="SSF47699">
    <property type="entry name" value="Bifunctional inhibitor/lipid-transfer protein/seed storage 2S albumin"/>
    <property type="match status" value="1"/>
</dbReference>
<dbReference type="InterPro" id="IPR036312">
    <property type="entry name" value="Bifun_inhib/LTP/seed_sf"/>
</dbReference>
<proteinExistence type="predicted"/>
<feature type="chain" id="PRO_5044743016" description="Bifunctional inhibitor/plant lipid transfer protein/seed storage helical domain-containing protein" evidence="1">
    <location>
        <begin position="27"/>
        <end position="97"/>
    </location>
</feature>
<dbReference type="Pfam" id="PF14368">
    <property type="entry name" value="LTP_2"/>
    <property type="match status" value="1"/>
</dbReference>
<dbReference type="AlphaFoldDB" id="A0ABC8LE72"/>
<dbReference type="EMBL" id="CAKOAT010526265">
    <property type="protein sequence ID" value="CAH8381831.1"/>
    <property type="molecule type" value="Genomic_DNA"/>
</dbReference>
<dbReference type="Proteomes" id="UP001642260">
    <property type="component" value="Unassembled WGS sequence"/>
</dbReference>
<dbReference type="InterPro" id="IPR044741">
    <property type="entry name" value="NsLTP-like"/>
</dbReference>
<accession>A0ABC8LE72</accession>
<reference evidence="3 4" key="1">
    <citation type="submission" date="2022-03" db="EMBL/GenBank/DDBJ databases">
        <authorList>
            <person name="Macdonald S."/>
            <person name="Ahmed S."/>
            <person name="Newling K."/>
        </authorList>
    </citation>
    <scope>NUCLEOTIDE SEQUENCE [LARGE SCALE GENOMIC DNA]</scope>
</reference>
<sequence>MGKNNTIIIALAMVLITAMMMEEAKSYPICNTDTNDLQNCYPAVTGDSPPGPDCCAAAKSADLECLCPYLTQSGLDPSKVKSVLASCDVDNPSGLPW</sequence>
<dbReference type="PANTHER" id="PTHR33122">
    <property type="entry name" value="LIPID BINDING PROTEIN-RELATED"/>
    <property type="match status" value="1"/>
</dbReference>
<evidence type="ECO:0000256" key="1">
    <source>
        <dbReference type="SAM" id="SignalP"/>
    </source>
</evidence>
<dbReference type="Gene3D" id="1.10.110.10">
    <property type="entry name" value="Plant lipid-transfer and hydrophobic proteins"/>
    <property type="match status" value="1"/>
</dbReference>
<comment type="caution">
    <text evidence="3">The sequence shown here is derived from an EMBL/GenBank/DDBJ whole genome shotgun (WGS) entry which is preliminary data.</text>
</comment>
<keyword evidence="1" id="KW-0732">Signal</keyword>
<protein>
    <recommendedName>
        <fullName evidence="2">Bifunctional inhibitor/plant lipid transfer protein/seed storage helical domain-containing protein</fullName>
    </recommendedName>
</protein>
<feature type="domain" description="Bifunctional inhibitor/plant lipid transfer protein/seed storage helical" evidence="2">
    <location>
        <begin position="12"/>
        <end position="92"/>
    </location>
</feature>
<evidence type="ECO:0000259" key="2">
    <source>
        <dbReference type="Pfam" id="PF14368"/>
    </source>
</evidence>
<feature type="signal peptide" evidence="1">
    <location>
        <begin position="1"/>
        <end position="26"/>
    </location>
</feature>
<keyword evidence="4" id="KW-1185">Reference proteome</keyword>
<dbReference type="InterPro" id="IPR016140">
    <property type="entry name" value="Bifunc_inhib/LTP/seed_store"/>
</dbReference>
<organism evidence="3 4">
    <name type="scientific">Eruca vesicaria subsp. sativa</name>
    <name type="common">Garden rocket</name>
    <name type="synonym">Eruca sativa</name>
    <dbReference type="NCBI Taxonomy" id="29727"/>
    <lineage>
        <taxon>Eukaryota</taxon>
        <taxon>Viridiplantae</taxon>
        <taxon>Streptophyta</taxon>
        <taxon>Embryophyta</taxon>
        <taxon>Tracheophyta</taxon>
        <taxon>Spermatophyta</taxon>
        <taxon>Magnoliopsida</taxon>
        <taxon>eudicotyledons</taxon>
        <taxon>Gunneridae</taxon>
        <taxon>Pentapetalae</taxon>
        <taxon>rosids</taxon>
        <taxon>malvids</taxon>
        <taxon>Brassicales</taxon>
        <taxon>Brassicaceae</taxon>
        <taxon>Brassiceae</taxon>
        <taxon>Eruca</taxon>
    </lineage>
</organism>
<dbReference type="CDD" id="cd04660">
    <property type="entry name" value="nsLTP_like"/>
    <property type="match status" value="1"/>
</dbReference>
<evidence type="ECO:0000313" key="3">
    <source>
        <dbReference type="EMBL" id="CAH8381831.1"/>
    </source>
</evidence>
<dbReference type="InterPro" id="IPR039265">
    <property type="entry name" value="DIR1-like"/>
</dbReference>